<dbReference type="PANTHER" id="PTHR43762">
    <property type="entry name" value="L-GULONOLACTONE OXIDASE"/>
    <property type="match status" value="1"/>
</dbReference>
<organism evidence="3 4">
    <name type="scientific">Cellulomonas pakistanensis</name>
    <dbReference type="NCBI Taxonomy" id="992287"/>
    <lineage>
        <taxon>Bacteria</taxon>
        <taxon>Bacillati</taxon>
        <taxon>Actinomycetota</taxon>
        <taxon>Actinomycetes</taxon>
        <taxon>Micrococcales</taxon>
        <taxon>Cellulomonadaceae</taxon>
        <taxon>Cellulomonas</taxon>
    </lineage>
</organism>
<dbReference type="InterPro" id="IPR036318">
    <property type="entry name" value="FAD-bd_PCMH-like_sf"/>
</dbReference>
<proteinExistence type="predicted"/>
<dbReference type="InterPro" id="IPR016167">
    <property type="entry name" value="FAD-bd_PCMH_sub1"/>
</dbReference>
<dbReference type="Gene3D" id="3.30.465.10">
    <property type="match status" value="1"/>
</dbReference>
<dbReference type="Gene3D" id="1.10.45.10">
    <property type="entry name" value="Vanillyl-alcohol Oxidase, Chain A, domain 4"/>
    <property type="match status" value="1"/>
</dbReference>
<keyword evidence="4" id="KW-1185">Reference proteome</keyword>
<dbReference type="InterPro" id="IPR016171">
    <property type="entry name" value="Vanillyl_alc_oxidase_C-sub2"/>
</dbReference>
<dbReference type="InterPro" id="IPR010031">
    <property type="entry name" value="FAD_lactone_oxidase-like"/>
</dbReference>
<dbReference type="GO" id="GO:0016020">
    <property type="term" value="C:membrane"/>
    <property type="evidence" value="ECO:0007669"/>
    <property type="project" value="InterPro"/>
</dbReference>
<evidence type="ECO:0000313" key="3">
    <source>
        <dbReference type="EMBL" id="GIG37900.1"/>
    </source>
</evidence>
<dbReference type="Pfam" id="PF04030">
    <property type="entry name" value="ALO"/>
    <property type="match status" value="1"/>
</dbReference>
<dbReference type="SUPFAM" id="SSF56176">
    <property type="entry name" value="FAD-binding/transporter-associated domain-like"/>
    <property type="match status" value="1"/>
</dbReference>
<dbReference type="Gene3D" id="3.30.43.10">
    <property type="entry name" value="Uridine Diphospho-n-acetylenolpyruvylglucosamine Reductase, domain 2"/>
    <property type="match status" value="1"/>
</dbReference>
<dbReference type="EMBL" id="BONO01000031">
    <property type="protein sequence ID" value="GIG37900.1"/>
    <property type="molecule type" value="Genomic_DNA"/>
</dbReference>
<evidence type="ECO:0000256" key="1">
    <source>
        <dbReference type="ARBA" id="ARBA00023002"/>
    </source>
</evidence>
<comment type="caution">
    <text evidence="3">The sequence shown here is derived from an EMBL/GenBank/DDBJ whole genome shotgun (WGS) entry which is preliminary data.</text>
</comment>
<accession>A0A919U804</accession>
<dbReference type="InterPro" id="IPR006094">
    <property type="entry name" value="Oxid_FAD_bind_N"/>
</dbReference>
<dbReference type="Gene3D" id="3.30.70.2530">
    <property type="match status" value="1"/>
</dbReference>
<sequence>MTLTTWAGNLTYAAARVHEPRTVEQVQEVVAGARRVRALGTRHCFNTVADTSDDLVRLDGLDPAVEVDAAARTVTVSAGTRYGALARELHPQGWALHNLASLPHISVAGAVATATHGSGDRSRNLAAAVAGLDLVTADGSLRHLARGDADFPGAVVALGALGVVVRVTLDVEPAYDVAQEVHTDLPWDAVLEHLDDVTGSADSVSLFTDWTGPAVRQVWRKTRVAPGGAYEPRVDLFGARPAPGPLHPLPGIDPVNCTQQLGVPGPWHERLPHFRLEFTPSNGDELQSEYLVPRAHAVAAIEAMRGLGEVVAPLLQVAEVRTIAGDDLWLSTAEGGDRVGLHFTWLPRQAEVEAVLPRIEAALAPFGARPHWGKLFDAVGAPGSDPRDLYPRLDDFRALVARTDPDGTFRNAFVDRHVLGLG</sequence>
<evidence type="ECO:0000313" key="4">
    <source>
        <dbReference type="Proteomes" id="UP000642125"/>
    </source>
</evidence>
<dbReference type="Pfam" id="PF01565">
    <property type="entry name" value="FAD_binding_4"/>
    <property type="match status" value="1"/>
</dbReference>
<protein>
    <submittedName>
        <fullName evidence="3">Xylitol oxidase</fullName>
    </submittedName>
</protein>
<dbReference type="InterPro" id="IPR007173">
    <property type="entry name" value="ALO_C"/>
</dbReference>
<dbReference type="InterPro" id="IPR016166">
    <property type="entry name" value="FAD-bd_PCMH"/>
</dbReference>
<dbReference type="Proteomes" id="UP000642125">
    <property type="component" value="Unassembled WGS sequence"/>
</dbReference>
<name>A0A919U804_9CELL</name>
<dbReference type="PIRSF" id="PIRSF000136">
    <property type="entry name" value="LGO_GLO"/>
    <property type="match status" value="1"/>
</dbReference>
<feature type="domain" description="FAD-binding PCMH-type" evidence="2">
    <location>
        <begin position="10"/>
        <end position="174"/>
    </location>
</feature>
<dbReference type="GO" id="GO:0071949">
    <property type="term" value="F:FAD binding"/>
    <property type="evidence" value="ECO:0007669"/>
    <property type="project" value="InterPro"/>
</dbReference>
<keyword evidence="1" id="KW-0560">Oxidoreductase</keyword>
<reference evidence="3" key="1">
    <citation type="submission" date="2021-01" db="EMBL/GenBank/DDBJ databases">
        <title>Whole genome shotgun sequence of Cellulomonas pakistanensis NBRC 110800.</title>
        <authorList>
            <person name="Komaki H."/>
            <person name="Tamura T."/>
        </authorList>
    </citation>
    <scope>NUCLEOTIDE SEQUENCE</scope>
    <source>
        <strain evidence="3">NBRC 110800</strain>
    </source>
</reference>
<dbReference type="PROSITE" id="PS51387">
    <property type="entry name" value="FAD_PCMH"/>
    <property type="match status" value="1"/>
</dbReference>
<dbReference type="GO" id="GO:0080049">
    <property type="term" value="F:L-gulono-1,4-lactone dehydrogenase activity"/>
    <property type="evidence" value="ECO:0007669"/>
    <property type="project" value="TreeGrafter"/>
</dbReference>
<dbReference type="PANTHER" id="PTHR43762:SF1">
    <property type="entry name" value="D-ARABINONO-1,4-LACTONE OXIDASE"/>
    <property type="match status" value="1"/>
</dbReference>
<dbReference type="GO" id="GO:0003885">
    <property type="term" value="F:D-arabinono-1,4-lactone oxidase activity"/>
    <property type="evidence" value="ECO:0007669"/>
    <property type="project" value="InterPro"/>
</dbReference>
<evidence type="ECO:0000259" key="2">
    <source>
        <dbReference type="PROSITE" id="PS51387"/>
    </source>
</evidence>
<dbReference type="RefSeq" id="WP_203669977.1">
    <property type="nucleotide sequence ID" value="NZ_BONO01000031.1"/>
</dbReference>
<dbReference type="AlphaFoldDB" id="A0A919U804"/>
<dbReference type="InterPro" id="IPR016169">
    <property type="entry name" value="FAD-bd_PCMH_sub2"/>
</dbReference>
<gene>
    <name evidence="3" type="ORF">Cpa01nite_32810</name>
</gene>
<dbReference type="Gene3D" id="3.30.70.2520">
    <property type="match status" value="1"/>
</dbReference>